<dbReference type="InterPro" id="IPR011598">
    <property type="entry name" value="bHLH_dom"/>
</dbReference>
<keyword evidence="4" id="KW-0539">Nucleus</keyword>
<dbReference type="Pfam" id="PF00010">
    <property type="entry name" value="HLH"/>
    <property type="match status" value="1"/>
</dbReference>
<keyword evidence="2" id="KW-0805">Transcription regulation</keyword>
<dbReference type="GO" id="GO:0046983">
    <property type="term" value="F:protein dimerization activity"/>
    <property type="evidence" value="ECO:0007669"/>
    <property type="project" value="InterPro"/>
</dbReference>
<feature type="compositionally biased region" description="Basic and acidic residues" evidence="5">
    <location>
        <begin position="123"/>
        <end position="134"/>
    </location>
</feature>
<dbReference type="InterPro" id="IPR036638">
    <property type="entry name" value="HLH_DNA-bd_sf"/>
</dbReference>
<feature type="domain" description="BHLH" evidence="6">
    <location>
        <begin position="145"/>
        <end position="195"/>
    </location>
</feature>
<evidence type="ECO:0000313" key="7">
    <source>
        <dbReference type="EMBL" id="CAA0833493.1"/>
    </source>
</evidence>
<dbReference type="PROSITE" id="PS50888">
    <property type="entry name" value="BHLH"/>
    <property type="match status" value="1"/>
</dbReference>
<evidence type="ECO:0000259" key="6">
    <source>
        <dbReference type="PROSITE" id="PS50888"/>
    </source>
</evidence>
<dbReference type="OrthoDB" id="690068at2759"/>
<dbReference type="PANTHER" id="PTHR12565">
    <property type="entry name" value="STEROL REGULATORY ELEMENT-BINDING PROTEIN"/>
    <property type="match status" value="1"/>
</dbReference>
<dbReference type="PANTHER" id="PTHR12565:SF340">
    <property type="entry name" value="TRANSCRIPTION FACTOR BEE 3"/>
    <property type="match status" value="1"/>
</dbReference>
<keyword evidence="3" id="KW-0804">Transcription</keyword>
<protein>
    <submittedName>
        <fullName evidence="7">Transcription factor bHLH75</fullName>
    </submittedName>
</protein>
<evidence type="ECO:0000256" key="1">
    <source>
        <dbReference type="ARBA" id="ARBA00004123"/>
    </source>
</evidence>
<dbReference type="EMBL" id="CACSLK010027840">
    <property type="protein sequence ID" value="CAA0833493.1"/>
    <property type="molecule type" value="Genomic_DNA"/>
</dbReference>
<name>A0A9N7NN30_STRHE</name>
<comment type="subcellular location">
    <subcellularLocation>
        <location evidence="1">Nucleus</location>
    </subcellularLocation>
</comment>
<comment type="caution">
    <text evidence="7">The sequence shown here is derived from an EMBL/GenBank/DDBJ whole genome shotgun (WGS) entry which is preliminary data.</text>
</comment>
<feature type="region of interest" description="Disordered" evidence="5">
    <location>
        <begin position="84"/>
        <end position="134"/>
    </location>
</feature>
<accession>A0A9N7NN30</accession>
<dbReference type="GO" id="GO:0005634">
    <property type="term" value="C:nucleus"/>
    <property type="evidence" value="ECO:0007669"/>
    <property type="project" value="UniProtKB-SubCell"/>
</dbReference>
<proteinExistence type="predicted"/>
<organism evidence="7 8">
    <name type="scientific">Striga hermonthica</name>
    <name type="common">Purple witchweed</name>
    <name type="synonym">Buchnera hermonthica</name>
    <dbReference type="NCBI Taxonomy" id="68872"/>
    <lineage>
        <taxon>Eukaryota</taxon>
        <taxon>Viridiplantae</taxon>
        <taxon>Streptophyta</taxon>
        <taxon>Embryophyta</taxon>
        <taxon>Tracheophyta</taxon>
        <taxon>Spermatophyta</taxon>
        <taxon>Magnoliopsida</taxon>
        <taxon>eudicotyledons</taxon>
        <taxon>Gunneridae</taxon>
        <taxon>Pentapetalae</taxon>
        <taxon>asterids</taxon>
        <taxon>lamiids</taxon>
        <taxon>Lamiales</taxon>
        <taxon>Orobanchaceae</taxon>
        <taxon>Buchnereae</taxon>
        <taxon>Striga</taxon>
    </lineage>
</organism>
<evidence type="ECO:0000256" key="5">
    <source>
        <dbReference type="SAM" id="MobiDB-lite"/>
    </source>
</evidence>
<evidence type="ECO:0000256" key="4">
    <source>
        <dbReference type="ARBA" id="ARBA00023242"/>
    </source>
</evidence>
<evidence type="ECO:0000313" key="8">
    <source>
        <dbReference type="Proteomes" id="UP001153555"/>
    </source>
</evidence>
<dbReference type="GO" id="GO:0003700">
    <property type="term" value="F:DNA-binding transcription factor activity"/>
    <property type="evidence" value="ECO:0007669"/>
    <property type="project" value="TreeGrafter"/>
</dbReference>
<feature type="compositionally biased region" description="Polar residues" evidence="5">
    <location>
        <begin position="98"/>
        <end position="112"/>
    </location>
</feature>
<keyword evidence="8" id="KW-1185">Reference proteome</keyword>
<dbReference type="AlphaFoldDB" id="A0A9N7NN30"/>
<dbReference type="InterPro" id="IPR024097">
    <property type="entry name" value="bHLH_ZIP_TF"/>
</dbReference>
<evidence type="ECO:0000256" key="3">
    <source>
        <dbReference type="ARBA" id="ARBA00023163"/>
    </source>
</evidence>
<dbReference type="Gene3D" id="4.10.280.10">
    <property type="entry name" value="Helix-loop-helix DNA-binding domain"/>
    <property type="match status" value="1"/>
</dbReference>
<reference evidence="7" key="1">
    <citation type="submission" date="2019-12" db="EMBL/GenBank/DDBJ databases">
        <authorList>
            <person name="Scholes J."/>
        </authorList>
    </citation>
    <scope>NUCLEOTIDE SEQUENCE</scope>
</reference>
<sequence length="253" mass="28513">MADQFLQNIMHSFSLPDIDPNIEFLNQIPGPNPFFSSPIGFSSDSNLFPQLISEGPDQNLENFPGLFTIPDEITAVTSFTEPVNSNVDRKDLKRKTPATDTPQSSYAKNSAYTKRAGKRKKVKVENTEEDEKPREVVHVRAKRGQATYSHSLAERVRRRKINERFRCLKDIVPGCYKTMGMAVMLDEIISYVQSLQGQVEFLSMRLSTATSTYYNSSTDTDVMATIMQSNVAIQGLDSAQFAQLGLDFNYFPQ</sequence>
<dbReference type="Proteomes" id="UP001153555">
    <property type="component" value="Unassembled WGS sequence"/>
</dbReference>
<dbReference type="SUPFAM" id="SSF47459">
    <property type="entry name" value="HLH, helix-loop-helix DNA-binding domain"/>
    <property type="match status" value="1"/>
</dbReference>
<gene>
    <name evidence="7" type="ORF">SHERM_28752</name>
</gene>
<dbReference type="SMART" id="SM00353">
    <property type="entry name" value="HLH"/>
    <property type="match status" value="1"/>
</dbReference>
<evidence type="ECO:0000256" key="2">
    <source>
        <dbReference type="ARBA" id="ARBA00023015"/>
    </source>
</evidence>